<dbReference type="Proteomes" id="UP001138989">
    <property type="component" value="Unassembled WGS sequence"/>
</dbReference>
<reference evidence="3" key="1">
    <citation type="submission" date="2021-08" db="EMBL/GenBank/DDBJ databases">
        <title>Isolation and characterization of neutrophilic mixotrophic iron-oxidizing bacteria from deep-sea hydrothermal vents.</title>
        <authorList>
            <person name="He Y."/>
        </authorList>
    </citation>
    <scope>NUCLEOTIDE SEQUENCE</scope>
    <source>
        <strain evidence="3">IOP_13</strain>
    </source>
</reference>
<keyword evidence="4" id="KW-1185">Reference proteome</keyword>
<evidence type="ECO:0000313" key="3">
    <source>
        <dbReference type="EMBL" id="MCD1608614.1"/>
    </source>
</evidence>
<name>A0A9X1N5H1_9GAMM</name>
<feature type="compositionally biased region" description="Gly residues" evidence="2">
    <location>
        <begin position="219"/>
        <end position="230"/>
    </location>
</feature>
<accession>A0A9X1N5H1</accession>
<protein>
    <recommendedName>
        <fullName evidence="5">Phage protein</fullName>
    </recommendedName>
</protein>
<keyword evidence="1" id="KW-0175">Coiled coil</keyword>
<dbReference type="EMBL" id="JAINWF010000006">
    <property type="protein sequence ID" value="MCD1608614.1"/>
    <property type="molecule type" value="Genomic_DNA"/>
</dbReference>
<sequence length="265" mass="28988">MLKQSNGLIVFKAFGDDDGEDQEPGAQPNITETPEFQAALEAKIAEVLASETTGLKNKNAEILAEKRKVQEQLNAILAQAEDKADQEALKAGKLDVQSLIDKRVNAANQTWQERLQAEQSEKEELRKAVEAEKGRLKQFQIKQLVGSEFLKNEFAQPTALDDVLNLAGSNWELSETGELVSRDQAGNVRMGKSGKALTPKEWIEDLAGSRPHYFKQLPGSGGKQGSGGAGKSVSRSEWQQLIAMASPKEQQELFSKRANGEITVA</sequence>
<gene>
    <name evidence="3" type="ORF">K7H17_12125</name>
</gene>
<organism evidence="3 4">
    <name type="scientific">Stutzerimonas kunmingensis</name>
    <dbReference type="NCBI Taxonomy" id="1211807"/>
    <lineage>
        <taxon>Bacteria</taxon>
        <taxon>Pseudomonadati</taxon>
        <taxon>Pseudomonadota</taxon>
        <taxon>Gammaproteobacteria</taxon>
        <taxon>Pseudomonadales</taxon>
        <taxon>Pseudomonadaceae</taxon>
        <taxon>Stutzerimonas</taxon>
    </lineage>
</organism>
<feature type="region of interest" description="Disordered" evidence="2">
    <location>
        <begin position="213"/>
        <end position="235"/>
    </location>
</feature>
<evidence type="ECO:0000256" key="1">
    <source>
        <dbReference type="SAM" id="Coils"/>
    </source>
</evidence>
<dbReference type="RefSeq" id="WP_230697692.1">
    <property type="nucleotide sequence ID" value="NZ_JAINWF010000006.1"/>
</dbReference>
<dbReference type="AlphaFoldDB" id="A0A9X1N5H1"/>
<feature type="coiled-coil region" evidence="1">
    <location>
        <begin position="55"/>
        <end position="142"/>
    </location>
</feature>
<evidence type="ECO:0000313" key="4">
    <source>
        <dbReference type="Proteomes" id="UP001138989"/>
    </source>
</evidence>
<evidence type="ECO:0000256" key="2">
    <source>
        <dbReference type="SAM" id="MobiDB-lite"/>
    </source>
</evidence>
<comment type="caution">
    <text evidence="3">The sequence shown here is derived from an EMBL/GenBank/DDBJ whole genome shotgun (WGS) entry which is preliminary data.</text>
</comment>
<proteinExistence type="predicted"/>
<evidence type="ECO:0008006" key="5">
    <source>
        <dbReference type="Google" id="ProtNLM"/>
    </source>
</evidence>